<dbReference type="SMART" id="SM00382">
    <property type="entry name" value="AAA"/>
    <property type="match status" value="1"/>
</dbReference>
<dbReference type="Gene3D" id="3.40.50.300">
    <property type="entry name" value="P-loop containing nucleotide triphosphate hydrolases"/>
    <property type="match status" value="1"/>
</dbReference>
<comment type="similarity">
    <text evidence="1">Belongs to the ABC transporter superfamily.</text>
</comment>
<gene>
    <name evidence="6" type="ORF">DXA38_03275</name>
</gene>
<dbReference type="SUPFAM" id="SSF52540">
    <property type="entry name" value="P-loop containing nucleoside triphosphate hydrolases"/>
    <property type="match status" value="1"/>
</dbReference>
<dbReference type="Proteomes" id="UP000260025">
    <property type="component" value="Unassembled WGS sequence"/>
</dbReference>
<feature type="domain" description="ABC transporter" evidence="5">
    <location>
        <begin position="5"/>
        <end position="228"/>
    </location>
</feature>
<evidence type="ECO:0000259" key="5">
    <source>
        <dbReference type="PROSITE" id="PS50893"/>
    </source>
</evidence>
<dbReference type="GO" id="GO:0005524">
    <property type="term" value="F:ATP binding"/>
    <property type="evidence" value="ECO:0007669"/>
    <property type="project" value="UniProtKB-KW"/>
</dbReference>
<evidence type="ECO:0000256" key="2">
    <source>
        <dbReference type="ARBA" id="ARBA00022448"/>
    </source>
</evidence>
<dbReference type="PROSITE" id="PS00211">
    <property type="entry name" value="ABC_TRANSPORTER_1"/>
    <property type="match status" value="1"/>
</dbReference>
<dbReference type="RefSeq" id="WP_117441977.1">
    <property type="nucleotide sequence ID" value="NZ_QVEV01000003.1"/>
</dbReference>
<evidence type="ECO:0000256" key="1">
    <source>
        <dbReference type="ARBA" id="ARBA00005417"/>
    </source>
</evidence>
<dbReference type="InterPro" id="IPR003593">
    <property type="entry name" value="AAA+_ATPase"/>
</dbReference>
<dbReference type="GO" id="GO:0016887">
    <property type="term" value="F:ATP hydrolysis activity"/>
    <property type="evidence" value="ECO:0007669"/>
    <property type="project" value="InterPro"/>
</dbReference>
<dbReference type="PROSITE" id="PS50893">
    <property type="entry name" value="ABC_TRANSPORTER_2"/>
    <property type="match status" value="1"/>
</dbReference>
<dbReference type="InterPro" id="IPR017871">
    <property type="entry name" value="ABC_transporter-like_CS"/>
</dbReference>
<evidence type="ECO:0000256" key="3">
    <source>
        <dbReference type="ARBA" id="ARBA00022741"/>
    </source>
</evidence>
<dbReference type="InterPro" id="IPR003439">
    <property type="entry name" value="ABC_transporter-like_ATP-bd"/>
</dbReference>
<dbReference type="PANTHER" id="PTHR43335">
    <property type="entry name" value="ABC TRANSPORTER, ATP-BINDING PROTEIN"/>
    <property type="match status" value="1"/>
</dbReference>
<keyword evidence="4 6" id="KW-0067">ATP-binding</keyword>
<keyword evidence="3" id="KW-0547">Nucleotide-binding</keyword>
<dbReference type="NCBIfam" id="TIGR03740">
    <property type="entry name" value="galliderm_ABC"/>
    <property type="match status" value="1"/>
</dbReference>
<dbReference type="CDD" id="cd03268">
    <property type="entry name" value="ABC_BcrA_bacitracin_resist"/>
    <property type="match status" value="1"/>
</dbReference>
<dbReference type="OrthoDB" id="9804819at2"/>
<evidence type="ECO:0000256" key="4">
    <source>
        <dbReference type="ARBA" id="ARBA00022840"/>
    </source>
</evidence>
<dbReference type="PANTHER" id="PTHR43335:SF4">
    <property type="entry name" value="ABC TRANSPORTER, ATP-BINDING PROTEIN"/>
    <property type="match status" value="1"/>
</dbReference>
<comment type="caution">
    <text evidence="6">The sequence shown here is derived from an EMBL/GenBank/DDBJ whole genome shotgun (WGS) entry which is preliminary data.</text>
</comment>
<keyword evidence="2" id="KW-0813">Transport</keyword>
<dbReference type="InterPro" id="IPR027417">
    <property type="entry name" value="P-loop_NTPase"/>
</dbReference>
<evidence type="ECO:0000313" key="7">
    <source>
        <dbReference type="Proteomes" id="UP000260025"/>
    </source>
</evidence>
<accession>A0A3E2W1N7</accession>
<evidence type="ECO:0000313" key="6">
    <source>
        <dbReference type="EMBL" id="RGC17997.1"/>
    </source>
</evidence>
<name>A0A3E2W1N7_CLOIN</name>
<dbReference type="Pfam" id="PF00005">
    <property type="entry name" value="ABC_tran"/>
    <property type="match status" value="1"/>
</dbReference>
<dbReference type="AlphaFoldDB" id="A0A3E2W1N7"/>
<protein>
    <submittedName>
        <fullName evidence="6">Lantibiotic protection ABC transporter ATP-binding subunit</fullName>
    </submittedName>
</protein>
<dbReference type="EMBL" id="QVEV01000003">
    <property type="protein sequence ID" value="RGC17997.1"/>
    <property type="molecule type" value="Genomic_DNA"/>
</dbReference>
<proteinExistence type="inferred from homology"/>
<sequence length="234" mass="25757">MDYVLETRGLEKKIKNENIIKGISLKVPKGETYGLLGPNGAGKSTTMKLLCGLLKASSGEIIFDGKKWSKDTLNKIGVLIENPAIYGNLTARENMKIHACMLGVSESEVKRVLTLLKMDKTGKKKVSNFSLGMKQRLGIAIALLGNPSLVILDEPTNGLDPIGIQELRDLIKRLNESGITVLVSSHNLAEIQHIASYVGIIINGKLKYEGKVNNNDNLENIFMNVTREEEYSYV</sequence>
<reference evidence="6 7" key="1">
    <citation type="submission" date="2018-08" db="EMBL/GenBank/DDBJ databases">
        <title>A genome reference for cultivated species of the human gut microbiota.</title>
        <authorList>
            <person name="Zou Y."/>
            <person name="Xue W."/>
            <person name="Luo G."/>
        </authorList>
    </citation>
    <scope>NUCLEOTIDE SEQUENCE [LARGE SCALE GENOMIC DNA]</scope>
    <source>
        <strain evidence="6 7">OF01-2LB</strain>
    </source>
</reference>
<organism evidence="6 7">
    <name type="scientific">Clostridium innocuum</name>
    <dbReference type="NCBI Taxonomy" id="1522"/>
    <lineage>
        <taxon>Bacteria</taxon>
        <taxon>Bacillati</taxon>
        <taxon>Bacillota</taxon>
        <taxon>Clostridia</taxon>
        <taxon>Eubacteriales</taxon>
        <taxon>Clostridiaceae</taxon>
        <taxon>Clostridium</taxon>
    </lineage>
</organism>
<dbReference type="InterPro" id="IPR022501">
    <property type="entry name" value="ABC_Gallidermin_ATP-bd"/>
</dbReference>